<dbReference type="EMBL" id="ML122289">
    <property type="protein sequence ID" value="RPD56217.1"/>
    <property type="molecule type" value="Genomic_DNA"/>
</dbReference>
<protein>
    <submittedName>
        <fullName evidence="1">Uncharacterized protein</fullName>
    </submittedName>
</protein>
<sequence>MSFVEMVAARTRMGHRLQHVTVQGYPLLHTVRAVEEAVRDLGRYVKEVRVLNADEPEVYEFRCPGWWPDDGAEVFWTLPLEDKPTYLLPVLFSPRKWDTCV</sequence>
<dbReference type="Proteomes" id="UP000313359">
    <property type="component" value="Unassembled WGS sequence"/>
</dbReference>
<accession>A0A5C2RYR4</accession>
<keyword evidence="2" id="KW-1185">Reference proteome</keyword>
<organism evidence="1 2">
    <name type="scientific">Lentinus tigrinus ALCF2SS1-6</name>
    <dbReference type="NCBI Taxonomy" id="1328759"/>
    <lineage>
        <taxon>Eukaryota</taxon>
        <taxon>Fungi</taxon>
        <taxon>Dikarya</taxon>
        <taxon>Basidiomycota</taxon>
        <taxon>Agaricomycotina</taxon>
        <taxon>Agaricomycetes</taxon>
        <taxon>Polyporales</taxon>
        <taxon>Polyporaceae</taxon>
        <taxon>Lentinus</taxon>
    </lineage>
</organism>
<evidence type="ECO:0000313" key="2">
    <source>
        <dbReference type="Proteomes" id="UP000313359"/>
    </source>
</evidence>
<evidence type="ECO:0000313" key="1">
    <source>
        <dbReference type="EMBL" id="RPD56217.1"/>
    </source>
</evidence>
<reference evidence="1" key="1">
    <citation type="journal article" date="2018" name="Genome Biol. Evol.">
        <title>Genomics and development of Lentinus tigrinus, a white-rot wood-decaying mushroom with dimorphic fruiting bodies.</title>
        <authorList>
            <person name="Wu B."/>
            <person name="Xu Z."/>
            <person name="Knudson A."/>
            <person name="Carlson A."/>
            <person name="Chen N."/>
            <person name="Kovaka S."/>
            <person name="LaButti K."/>
            <person name="Lipzen A."/>
            <person name="Pennachio C."/>
            <person name="Riley R."/>
            <person name="Schakwitz W."/>
            <person name="Umezawa K."/>
            <person name="Ohm R.A."/>
            <person name="Grigoriev I.V."/>
            <person name="Nagy L.G."/>
            <person name="Gibbons J."/>
            <person name="Hibbett D."/>
        </authorList>
    </citation>
    <scope>NUCLEOTIDE SEQUENCE [LARGE SCALE GENOMIC DNA]</scope>
    <source>
        <strain evidence="1">ALCF2SS1-6</strain>
    </source>
</reference>
<gene>
    <name evidence="1" type="ORF">L227DRAFT_578942</name>
</gene>
<proteinExistence type="predicted"/>
<dbReference type="AlphaFoldDB" id="A0A5C2RYR4"/>
<name>A0A5C2RYR4_9APHY</name>